<evidence type="ECO:0000256" key="8">
    <source>
        <dbReference type="ARBA" id="ARBA00022857"/>
    </source>
</evidence>
<dbReference type="SUPFAM" id="SSF51971">
    <property type="entry name" value="Nucleotide-binding domain"/>
    <property type="match status" value="1"/>
</dbReference>
<dbReference type="Gene3D" id="3.50.50.60">
    <property type="entry name" value="FAD/NAD(P)-binding domain"/>
    <property type="match status" value="1"/>
</dbReference>
<comment type="caution">
    <text evidence="16">The sequence shown here is derived from an EMBL/GenBank/DDBJ whole genome shotgun (WGS) entry which is preliminary data.</text>
</comment>
<dbReference type="AlphaFoldDB" id="A0A2A9DPF1"/>
<evidence type="ECO:0000256" key="6">
    <source>
        <dbReference type="ARBA" id="ARBA00022630"/>
    </source>
</evidence>
<evidence type="ECO:0000256" key="14">
    <source>
        <dbReference type="ARBA" id="ARBA00032738"/>
    </source>
</evidence>
<accession>A0A2A9DPF1</accession>
<dbReference type="EC" id="1.14.13.59" evidence="4"/>
<dbReference type="Pfam" id="PF13434">
    <property type="entry name" value="Lys_Orn_oxgnase"/>
    <property type="match status" value="1"/>
</dbReference>
<keyword evidence="17" id="KW-1185">Reference proteome</keyword>
<dbReference type="GO" id="GO:0047091">
    <property type="term" value="F:L-lysine 6-monooxygenase (NADPH) activity"/>
    <property type="evidence" value="ECO:0007669"/>
    <property type="project" value="UniProtKB-EC"/>
</dbReference>
<dbReference type="EMBL" id="PDJF01000001">
    <property type="protein sequence ID" value="PFG28261.1"/>
    <property type="molecule type" value="Genomic_DNA"/>
</dbReference>
<dbReference type="PANTHER" id="PTHR42802">
    <property type="entry name" value="MONOOXYGENASE"/>
    <property type="match status" value="1"/>
</dbReference>
<gene>
    <name evidence="16" type="ORF">ATK06_1364</name>
</gene>
<evidence type="ECO:0000256" key="3">
    <source>
        <dbReference type="ARBA" id="ARBA00007588"/>
    </source>
</evidence>
<evidence type="ECO:0000256" key="5">
    <source>
        <dbReference type="ARBA" id="ARBA00016406"/>
    </source>
</evidence>
<comment type="catalytic activity">
    <reaction evidence="15">
        <text>L-lysine + NADPH + O2 = N(6)-hydroxy-L-lysine + NADP(+) + H2O</text>
        <dbReference type="Rhea" id="RHEA:23228"/>
        <dbReference type="ChEBI" id="CHEBI:15377"/>
        <dbReference type="ChEBI" id="CHEBI:15379"/>
        <dbReference type="ChEBI" id="CHEBI:32551"/>
        <dbReference type="ChEBI" id="CHEBI:57783"/>
        <dbReference type="ChEBI" id="CHEBI:57820"/>
        <dbReference type="ChEBI" id="CHEBI:58349"/>
        <dbReference type="EC" id="1.14.13.59"/>
    </reaction>
</comment>
<evidence type="ECO:0000256" key="7">
    <source>
        <dbReference type="ARBA" id="ARBA00022827"/>
    </source>
</evidence>
<comment type="similarity">
    <text evidence="3">Belongs to the lysine N(6)-hydroxylase/L-ornithine N(5)-oxygenase family.</text>
</comment>
<dbReference type="RefSeq" id="WP_048379549.1">
    <property type="nucleotide sequence ID" value="NZ_LDYE01000003.1"/>
</dbReference>
<evidence type="ECO:0000256" key="4">
    <source>
        <dbReference type="ARBA" id="ARBA00013076"/>
    </source>
</evidence>
<evidence type="ECO:0000313" key="16">
    <source>
        <dbReference type="EMBL" id="PFG28261.1"/>
    </source>
</evidence>
<keyword evidence="8" id="KW-0521">NADP</keyword>
<proteinExistence type="inferred from homology"/>
<keyword evidence="7" id="KW-0274">FAD</keyword>
<evidence type="ECO:0000313" key="17">
    <source>
        <dbReference type="Proteomes" id="UP000221653"/>
    </source>
</evidence>
<dbReference type="InterPro" id="IPR036188">
    <property type="entry name" value="FAD/NAD-bd_sf"/>
</dbReference>
<dbReference type="OrthoDB" id="7527071at2"/>
<evidence type="ECO:0000256" key="9">
    <source>
        <dbReference type="ARBA" id="ARBA00023002"/>
    </source>
</evidence>
<dbReference type="STRING" id="1724.GCA_001044175_01363"/>
<evidence type="ECO:0000256" key="12">
    <source>
        <dbReference type="ARBA" id="ARBA00031158"/>
    </source>
</evidence>
<keyword evidence="9" id="KW-0560">Oxidoreductase</keyword>
<keyword evidence="10" id="KW-0503">Monooxygenase</keyword>
<comment type="pathway">
    <text evidence="2">Siderophore biosynthesis; mycobactin biosynthesis.</text>
</comment>
<evidence type="ECO:0000256" key="11">
    <source>
        <dbReference type="ARBA" id="ARBA00029939"/>
    </source>
</evidence>
<dbReference type="SUPFAM" id="SSF51905">
    <property type="entry name" value="FAD/NAD(P)-binding domain"/>
    <property type="match status" value="1"/>
</dbReference>
<dbReference type="InterPro" id="IPR025700">
    <property type="entry name" value="Lys/Orn_oxygenase"/>
</dbReference>
<evidence type="ECO:0000256" key="1">
    <source>
        <dbReference type="ARBA" id="ARBA00001974"/>
    </source>
</evidence>
<reference evidence="16 17" key="1">
    <citation type="submission" date="2017-10" db="EMBL/GenBank/DDBJ databases">
        <title>Sequencing the genomes of 1000 actinobacteria strains.</title>
        <authorList>
            <person name="Klenk H.-P."/>
        </authorList>
    </citation>
    <scope>NUCLEOTIDE SEQUENCE [LARGE SCALE GENOMIC DNA]</scope>
    <source>
        <strain evidence="16 17">DSM 20688</strain>
    </source>
</reference>
<evidence type="ECO:0000256" key="2">
    <source>
        <dbReference type="ARBA" id="ARBA00005102"/>
    </source>
</evidence>
<dbReference type="Proteomes" id="UP000221653">
    <property type="component" value="Unassembled WGS sequence"/>
</dbReference>
<evidence type="ECO:0000256" key="15">
    <source>
        <dbReference type="ARBA" id="ARBA00048407"/>
    </source>
</evidence>
<comment type="cofactor">
    <cofactor evidence="1">
        <name>FAD</name>
        <dbReference type="ChEBI" id="CHEBI:57692"/>
    </cofactor>
</comment>
<evidence type="ECO:0000256" key="10">
    <source>
        <dbReference type="ARBA" id="ARBA00023033"/>
    </source>
</evidence>
<evidence type="ECO:0000256" key="13">
    <source>
        <dbReference type="ARBA" id="ARBA00032493"/>
    </source>
</evidence>
<name>A0A2A9DPF1_9CORY</name>
<keyword evidence="6" id="KW-0285">Flavoprotein</keyword>
<protein>
    <recommendedName>
        <fullName evidence="5">L-lysine N6-monooxygenase MbtG</fullName>
        <ecNumber evidence="4">1.14.13.59</ecNumber>
    </recommendedName>
    <alternativeName>
        <fullName evidence="14">Lysine 6-N-hydroxylase</fullName>
    </alternativeName>
    <alternativeName>
        <fullName evidence="13">Lysine N6-hydroxylase</fullName>
    </alternativeName>
    <alternativeName>
        <fullName evidence="11">Lysine-N-oxygenase</fullName>
    </alternativeName>
    <alternativeName>
        <fullName evidence="12">Mycobactin synthase protein G</fullName>
    </alternativeName>
</protein>
<dbReference type="PANTHER" id="PTHR42802:SF1">
    <property type="entry name" value="L-ORNITHINE N(5)-MONOOXYGENASE"/>
    <property type="match status" value="1"/>
</dbReference>
<sequence length="437" mass="48873">MQALVTYDVVGIGLGPFGLGLAALTQPLVDSGEITAAFYDQRDGFCWHPGMMFDEATIQVPFLADLVTLADPTSPYSFLNYLKLSGRMHRFYIREDFYPLRREYSDYCAWVDGKLSTTHWNTQVTAVKPAPQALVDDSGARWVVEFHDKTAVAARHLVSAVGTTPFVPEDLAGAVSQPHVVHSEDFLEHRDELLELDSVTIVGSGQSAAEIFQDLLPIAVEQEKQLNWVTRSPRFFPMEYTKLTLEMTSPEYAQYFASLPESQRDQLNRENRGLYKGISEDLINDIYDALYRLSISHDVEAHTTLKAGVSVSYEDFHDGAHTVRLHHGETGTESTLDTQGLVLATGYRAPQIPAYLEDARDLINLDSQGRYDVAGDFSVDDAHSMFVLNAEEHVFSLNAPDLGMGPWRNSIIVKQITGREVYPIERAFAFQHFGGLK</sequence>
<organism evidence="16 17">
    <name type="scientific">Corynebacterium renale</name>
    <dbReference type="NCBI Taxonomy" id="1724"/>
    <lineage>
        <taxon>Bacteria</taxon>
        <taxon>Bacillati</taxon>
        <taxon>Actinomycetota</taxon>
        <taxon>Actinomycetes</taxon>
        <taxon>Mycobacteriales</taxon>
        <taxon>Corynebacteriaceae</taxon>
        <taxon>Corynebacterium</taxon>
    </lineage>
</organism>